<dbReference type="AlphaFoldDB" id="A0AAP0KUM7"/>
<name>A0AAP0KUM7_9MAGN</name>
<organism evidence="2 3">
    <name type="scientific">Stephania cephalantha</name>
    <dbReference type="NCBI Taxonomy" id="152367"/>
    <lineage>
        <taxon>Eukaryota</taxon>
        <taxon>Viridiplantae</taxon>
        <taxon>Streptophyta</taxon>
        <taxon>Embryophyta</taxon>
        <taxon>Tracheophyta</taxon>
        <taxon>Spermatophyta</taxon>
        <taxon>Magnoliopsida</taxon>
        <taxon>Ranunculales</taxon>
        <taxon>Menispermaceae</taxon>
        <taxon>Menispermoideae</taxon>
        <taxon>Cissampelideae</taxon>
        <taxon>Stephania</taxon>
    </lineage>
</organism>
<feature type="compositionally biased region" description="Basic residues" evidence="1">
    <location>
        <begin position="136"/>
        <end position="145"/>
    </location>
</feature>
<accession>A0AAP0KUM7</accession>
<dbReference type="EMBL" id="JBBNAG010000002">
    <property type="protein sequence ID" value="KAK9158555.1"/>
    <property type="molecule type" value="Genomic_DNA"/>
</dbReference>
<feature type="compositionally biased region" description="Polar residues" evidence="1">
    <location>
        <begin position="150"/>
        <end position="160"/>
    </location>
</feature>
<gene>
    <name evidence="2" type="ORF">Scep_005129</name>
</gene>
<dbReference type="Proteomes" id="UP001419268">
    <property type="component" value="Unassembled WGS sequence"/>
</dbReference>
<feature type="region of interest" description="Disordered" evidence="1">
    <location>
        <begin position="136"/>
        <end position="160"/>
    </location>
</feature>
<protein>
    <submittedName>
        <fullName evidence="2">Uncharacterized protein</fullName>
    </submittedName>
</protein>
<evidence type="ECO:0000256" key="1">
    <source>
        <dbReference type="SAM" id="MobiDB-lite"/>
    </source>
</evidence>
<comment type="caution">
    <text evidence="2">The sequence shown here is derived from an EMBL/GenBank/DDBJ whole genome shotgun (WGS) entry which is preliminary data.</text>
</comment>
<feature type="region of interest" description="Disordered" evidence="1">
    <location>
        <begin position="27"/>
        <end position="87"/>
    </location>
</feature>
<evidence type="ECO:0000313" key="2">
    <source>
        <dbReference type="EMBL" id="KAK9158555.1"/>
    </source>
</evidence>
<proteinExistence type="predicted"/>
<reference evidence="2 3" key="1">
    <citation type="submission" date="2024-01" db="EMBL/GenBank/DDBJ databases">
        <title>Genome assemblies of Stephania.</title>
        <authorList>
            <person name="Yang L."/>
        </authorList>
    </citation>
    <scope>NUCLEOTIDE SEQUENCE [LARGE SCALE GENOMIC DNA]</scope>
    <source>
        <strain evidence="2">JXDWG</strain>
        <tissue evidence="2">Leaf</tissue>
    </source>
</reference>
<sequence>MSSSSPTAASPPSAFLEDLRDCSSVSGACRVGYGSPGRSESGLSTDTGTVVAAPPPAQPDVRSGGDGRRKRPRQWRSRDRAQSTGYVASPLPVARTAIIPYAPVQSYISTPQLPAPLGSQRHDIETKGGAVAMARARSRGKRQRFGWRQSVPSGSGSQRTCWECEQPGHFASMYP</sequence>
<evidence type="ECO:0000313" key="3">
    <source>
        <dbReference type="Proteomes" id="UP001419268"/>
    </source>
</evidence>
<keyword evidence="3" id="KW-1185">Reference proteome</keyword>